<dbReference type="InterPro" id="IPR014729">
    <property type="entry name" value="Rossmann-like_a/b/a_fold"/>
</dbReference>
<organism evidence="3 4">
    <name type="scientific">Xylaria bambusicola</name>
    <dbReference type="NCBI Taxonomy" id="326684"/>
    <lineage>
        <taxon>Eukaryota</taxon>
        <taxon>Fungi</taxon>
        <taxon>Dikarya</taxon>
        <taxon>Ascomycota</taxon>
        <taxon>Pezizomycotina</taxon>
        <taxon>Sordariomycetes</taxon>
        <taxon>Xylariomycetidae</taxon>
        <taxon>Xylariales</taxon>
        <taxon>Xylariaceae</taxon>
        <taxon>Xylaria</taxon>
    </lineage>
</organism>
<dbReference type="GO" id="GO:0000049">
    <property type="term" value="F:tRNA binding"/>
    <property type="evidence" value="ECO:0007669"/>
    <property type="project" value="TreeGrafter"/>
</dbReference>
<comment type="caution">
    <text evidence="3">The sequence shown here is derived from an EMBL/GenBank/DDBJ whole genome shotgun (WGS) entry which is preliminary data.</text>
</comment>
<gene>
    <name evidence="3" type="ORF">RRF57_001862</name>
</gene>
<protein>
    <recommendedName>
        <fullName evidence="2">tRNA(Ile)-lysidine/2-thiocytidine synthase N-terminal domain-containing protein</fullName>
    </recommendedName>
</protein>
<dbReference type="Proteomes" id="UP001305414">
    <property type="component" value="Unassembled WGS sequence"/>
</dbReference>
<dbReference type="EMBL" id="JAWHQM010000003">
    <property type="protein sequence ID" value="KAK5626147.1"/>
    <property type="molecule type" value="Genomic_DNA"/>
</dbReference>
<dbReference type="GO" id="GO:0016740">
    <property type="term" value="F:transferase activity"/>
    <property type="evidence" value="ECO:0007669"/>
    <property type="project" value="UniProtKB-KW"/>
</dbReference>
<evidence type="ECO:0000259" key="2">
    <source>
        <dbReference type="Pfam" id="PF01171"/>
    </source>
</evidence>
<dbReference type="InterPro" id="IPR011063">
    <property type="entry name" value="TilS/TtcA_N"/>
</dbReference>
<name>A0AAN7Z186_9PEZI</name>
<evidence type="ECO:0000313" key="4">
    <source>
        <dbReference type="Proteomes" id="UP001305414"/>
    </source>
</evidence>
<dbReference type="Gene3D" id="3.40.50.620">
    <property type="entry name" value="HUPs"/>
    <property type="match status" value="1"/>
</dbReference>
<dbReference type="Pfam" id="PF01171">
    <property type="entry name" value="ATP_bind_3"/>
    <property type="match status" value="1"/>
</dbReference>
<evidence type="ECO:0000256" key="1">
    <source>
        <dbReference type="ARBA" id="ARBA00022679"/>
    </source>
</evidence>
<dbReference type="SUPFAM" id="SSF52402">
    <property type="entry name" value="Adenine nucleotide alpha hydrolases-like"/>
    <property type="match status" value="1"/>
</dbReference>
<accession>A0AAN7Z186</accession>
<dbReference type="AlphaFoldDB" id="A0AAN7Z186"/>
<feature type="domain" description="tRNA(Ile)-lysidine/2-thiocytidine synthase N-terminal" evidence="2">
    <location>
        <begin position="70"/>
        <end position="123"/>
    </location>
</feature>
<dbReference type="PANTHER" id="PTHR11807">
    <property type="entry name" value="ATPASES OF THE PP SUPERFAMILY-RELATED"/>
    <property type="match status" value="1"/>
</dbReference>
<keyword evidence="4" id="KW-1185">Reference proteome</keyword>
<keyword evidence="1" id="KW-0808">Transferase</keyword>
<sequence length="132" mass="14648">MTTGLIWYSSVLTKASKVTVTILLKPFKRNAVQYDMPLKIVGYDELYGWTMDQVVETIGKKGNCTYCGVFRRQALDRGAKLLGIKHVVTGHNADDVAETILMNLLRGDLPRLSRSTSIVTGSNTSEVKRSKP</sequence>
<evidence type="ECO:0000313" key="3">
    <source>
        <dbReference type="EMBL" id="KAK5626147.1"/>
    </source>
</evidence>
<dbReference type="GO" id="GO:0002144">
    <property type="term" value="C:cytosolic tRNA wobble base thiouridylase complex"/>
    <property type="evidence" value="ECO:0007669"/>
    <property type="project" value="TreeGrafter"/>
</dbReference>
<dbReference type="GO" id="GO:0002143">
    <property type="term" value="P:tRNA wobble position uridine thiolation"/>
    <property type="evidence" value="ECO:0007669"/>
    <property type="project" value="TreeGrafter"/>
</dbReference>
<proteinExistence type="predicted"/>
<reference evidence="3 4" key="1">
    <citation type="submission" date="2023-10" db="EMBL/GenBank/DDBJ databases">
        <title>Draft genome sequence of Xylaria bambusicola isolate GMP-LS, the root and basal stem rot pathogen of sugarcane in Indonesia.</title>
        <authorList>
            <person name="Selvaraj P."/>
            <person name="Muralishankar V."/>
            <person name="Muruganantham S."/>
            <person name="Sp S."/>
            <person name="Haryani S."/>
            <person name="Lau K.J.X."/>
            <person name="Naqvi N.I."/>
        </authorList>
    </citation>
    <scope>NUCLEOTIDE SEQUENCE [LARGE SCALE GENOMIC DNA]</scope>
    <source>
        <strain evidence="3">GMP-LS</strain>
    </source>
</reference>
<dbReference type="GO" id="GO:0005739">
    <property type="term" value="C:mitochondrion"/>
    <property type="evidence" value="ECO:0007669"/>
    <property type="project" value="TreeGrafter"/>
</dbReference>
<dbReference type="PANTHER" id="PTHR11807:SF12">
    <property type="entry name" value="CYTOPLASMIC TRNA 2-THIOLATION PROTEIN 1"/>
    <property type="match status" value="1"/>
</dbReference>